<dbReference type="SMART" id="SM00717">
    <property type="entry name" value="SANT"/>
    <property type="match status" value="1"/>
</dbReference>
<feature type="compositionally biased region" description="Basic and acidic residues" evidence="3">
    <location>
        <begin position="408"/>
        <end position="421"/>
    </location>
</feature>
<dbReference type="PROSITE" id="PS51293">
    <property type="entry name" value="SANT"/>
    <property type="match status" value="1"/>
</dbReference>
<dbReference type="SMART" id="SM01135">
    <property type="entry name" value="DIRP"/>
    <property type="match status" value="1"/>
</dbReference>
<evidence type="ECO:0000256" key="3">
    <source>
        <dbReference type="SAM" id="MobiDB-lite"/>
    </source>
</evidence>
<feature type="region of interest" description="Disordered" evidence="3">
    <location>
        <begin position="170"/>
        <end position="212"/>
    </location>
</feature>
<dbReference type="Pfam" id="PF00249">
    <property type="entry name" value="Myb_DNA-binding"/>
    <property type="match status" value="1"/>
</dbReference>
<evidence type="ECO:0000259" key="5">
    <source>
        <dbReference type="PROSITE" id="PS51293"/>
    </source>
</evidence>
<comment type="subcellular location">
    <subcellularLocation>
        <location evidence="1">Nucleus</location>
    </subcellularLocation>
</comment>
<dbReference type="InterPro" id="IPR001005">
    <property type="entry name" value="SANT/Myb"/>
</dbReference>
<keyword evidence="2" id="KW-0539">Nucleus</keyword>
<dbReference type="CDD" id="cd00167">
    <property type="entry name" value="SANT"/>
    <property type="match status" value="1"/>
</dbReference>
<reference evidence="6" key="1">
    <citation type="submission" date="2018-02" db="EMBL/GenBank/DDBJ databases">
        <title>Rhizophora mucronata_Transcriptome.</title>
        <authorList>
            <person name="Meera S.P."/>
            <person name="Sreeshan A."/>
            <person name="Augustine A."/>
        </authorList>
    </citation>
    <scope>NUCLEOTIDE SEQUENCE</scope>
    <source>
        <tissue evidence="6">Leaf</tissue>
    </source>
</reference>
<feature type="compositionally biased region" description="Polar residues" evidence="3">
    <location>
        <begin position="466"/>
        <end position="480"/>
    </location>
</feature>
<evidence type="ECO:0000259" key="4">
    <source>
        <dbReference type="PROSITE" id="PS50090"/>
    </source>
</evidence>
<sequence>MAPTRKKSVNKRFLHEVSPDKEARNSYKSKQPATGKRKFSDKLGRQWSNEELQRFYNAYRRYGKDWKKVASELRNRSAEMVEALFNMNQAYLSLPEGVASVFGLIAMMTDHYTVLEASDSEQVSNEMMGMSQKPLKQKRAKVEHSASKDFLQSSVDGCFSLLKRAHLNGGQPRAVRKRTPRVPITYMNKRDDEENTPVLNTKGRKSNNNDNDDEVVHDAALALAEASHRGSSPQVSQTPQRRTKYTDLPPIRSWDKMFSRSESVIAMSRDASLGEDQFEGDTGTMGADMGTHPKDMSSLTHMEGFGTVEVHQKGKKCFGKKLKVEETGNNISDDGEGACSGTEGGLKFRGLRVKACTEVSNAKSDETSPSGPQSNKKLFSGDEVSDLGRLETLANASVMESESSIQLNKERSILDVDDKSTAPKAGCTRHPRDKNKPLGQKENVLPALGGVESTASRKSKLRRHSTTYAKSVSEANQPSQLMNNNNNMLKRKHQSLASKVPDAEGPLDYRATKLLETEALNEEKNAPVAKGKHVGQFSASSKQEKSVGGLEGSLSSGQKNVASNLAVPTAQVPFASQSTLQTKRSNRRKTDLKISYATKEDKCSENIVRNQANKLSSTVQDRVIYLKEKLSCCLSSSLARRWCTFEWFYSAIDYPWFAKREFVEYLNHVGLGHIPRLSRVEWGVIRSSLGKPRRFSEHFLQEERDKLQQYRQSVRKHYTELHNGTREGLPTDLARPLSVGQQVIALHPRTREFHDGSVLTVDHDRCRVQFDCPEIGVEFVKDIDCMPLNPLDNMPEALRTQRFSLMTEEAEMNGHSYLGGISSIVHLEDPPSPMNTSTKQAQVDTDRAIAQTKPEIVNARELACNQPSLVTKLRPNQAEIQALSGPNHVLDKKASSTSFNLRQHINYSGNTLPAWLKPPTKFGFPGSLPSFHESPFASQESGSTVVELVRGSRSKAHTMVDAAFEAISSLKEGQDAFLRIGEALDSIDRRQKVSESKVQVTRSPEPINGSFRHHNQLISRESVSQVNDNAFMARSHDDSGKTEAAFPSELITSCVATLLMIQACTERQYPPADVAQMIDSAVTTLHPCCPQNHSVYREIQTCMGRIKTQILALIPT</sequence>
<feature type="region of interest" description="Disordered" evidence="3">
    <location>
        <begin position="359"/>
        <end position="383"/>
    </location>
</feature>
<dbReference type="GO" id="GO:0006357">
    <property type="term" value="P:regulation of transcription by RNA polymerase II"/>
    <property type="evidence" value="ECO:0007669"/>
    <property type="project" value="TreeGrafter"/>
</dbReference>
<dbReference type="PANTHER" id="PTHR21689:SF5">
    <property type="entry name" value="PROTEIN ALWAYS EARLY 1-RELATED"/>
    <property type="match status" value="1"/>
</dbReference>
<feature type="region of interest" description="Disordered" evidence="3">
    <location>
        <begin position="524"/>
        <end position="554"/>
    </location>
</feature>
<dbReference type="EMBL" id="GGEC01008149">
    <property type="protein sequence ID" value="MBW88632.1"/>
    <property type="molecule type" value="Transcribed_RNA"/>
</dbReference>
<evidence type="ECO:0000256" key="2">
    <source>
        <dbReference type="ARBA" id="ARBA00023242"/>
    </source>
</evidence>
<dbReference type="InterPro" id="IPR010561">
    <property type="entry name" value="LIN-9/ALY1"/>
</dbReference>
<name>A0A2P2J571_RHIMU</name>
<proteinExistence type="predicted"/>
<dbReference type="PROSITE" id="PS50090">
    <property type="entry name" value="MYB_LIKE"/>
    <property type="match status" value="1"/>
</dbReference>
<feature type="domain" description="Myb-like" evidence="4">
    <location>
        <begin position="47"/>
        <end position="86"/>
    </location>
</feature>
<feature type="compositionally biased region" description="Polar residues" evidence="3">
    <location>
        <begin position="359"/>
        <end position="377"/>
    </location>
</feature>
<dbReference type="GO" id="GO:0005654">
    <property type="term" value="C:nucleoplasm"/>
    <property type="evidence" value="ECO:0007669"/>
    <property type="project" value="TreeGrafter"/>
</dbReference>
<dbReference type="PANTHER" id="PTHR21689">
    <property type="entry name" value="LIN-9"/>
    <property type="match status" value="1"/>
</dbReference>
<dbReference type="InterPro" id="IPR009057">
    <property type="entry name" value="Homeodomain-like_sf"/>
</dbReference>
<feature type="domain" description="SANT" evidence="5">
    <location>
        <begin position="42"/>
        <end position="79"/>
    </location>
</feature>
<dbReference type="GO" id="GO:0006351">
    <property type="term" value="P:DNA-templated transcription"/>
    <property type="evidence" value="ECO:0007669"/>
    <property type="project" value="InterPro"/>
</dbReference>
<dbReference type="AlphaFoldDB" id="A0A2P2J571"/>
<dbReference type="Pfam" id="PF06584">
    <property type="entry name" value="DIRP"/>
    <property type="match status" value="1"/>
</dbReference>
<dbReference type="GO" id="GO:0017053">
    <property type="term" value="C:transcription repressor complex"/>
    <property type="evidence" value="ECO:0007669"/>
    <property type="project" value="InterPro"/>
</dbReference>
<feature type="region of interest" description="Disordered" evidence="3">
    <location>
        <begin position="399"/>
        <end position="482"/>
    </location>
</feature>
<evidence type="ECO:0000313" key="6">
    <source>
        <dbReference type="EMBL" id="MBW88632.1"/>
    </source>
</evidence>
<feature type="compositionally biased region" description="Basic and acidic residues" evidence="3">
    <location>
        <begin position="13"/>
        <end position="25"/>
    </location>
</feature>
<feature type="compositionally biased region" description="Basic residues" evidence="3">
    <location>
        <begin position="1"/>
        <end position="12"/>
    </location>
</feature>
<protein>
    <submittedName>
        <fullName evidence="6">Uncharacterized protein</fullName>
    </submittedName>
</protein>
<dbReference type="GO" id="GO:0003677">
    <property type="term" value="F:DNA binding"/>
    <property type="evidence" value="ECO:0007669"/>
    <property type="project" value="TreeGrafter"/>
</dbReference>
<dbReference type="GO" id="GO:0051726">
    <property type="term" value="P:regulation of cell cycle"/>
    <property type="evidence" value="ECO:0007669"/>
    <property type="project" value="TreeGrafter"/>
</dbReference>
<evidence type="ECO:0000256" key="1">
    <source>
        <dbReference type="ARBA" id="ARBA00004123"/>
    </source>
</evidence>
<organism evidence="6">
    <name type="scientific">Rhizophora mucronata</name>
    <name type="common">Asiatic mangrove</name>
    <dbReference type="NCBI Taxonomy" id="61149"/>
    <lineage>
        <taxon>Eukaryota</taxon>
        <taxon>Viridiplantae</taxon>
        <taxon>Streptophyta</taxon>
        <taxon>Embryophyta</taxon>
        <taxon>Tracheophyta</taxon>
        <taxon>Spermatophyta</taxon>
        <taxon>Magnoliopsida</taxon>
        <taxon>eudicotyledons</taxon>
        <taxon>Gunneridae</taxon>
        <taxon>Pentapetalae</taxon>
        <taxon>rosids</taxon>
        <taxon>fabids</taxon>
        <taxon>Malpighiales</taxon>
        <taxon>Rhizophoraceae</taxon>
        <taxon>Rhizophora</taxon>
    </lineage>
</organism>
<feature type="compositionally biased region" description="Polar residues" evidence="3">
    <location>
        <begin position="229"/>
        <end position="240"/>
    </location>
</feature>
<dbReference type="InterPro" id="IPR017884">
    <property type="entry name" value="SANT_dom"/>
</dbReference>
<feature type="region of interest" description="Disordered" evidence="3">
    <location>
        <begin position="225"/>
        <end position="247"/>
    </location>
</feature>
<accession>A0A2P2J571</accession>
<dbReference type="Gene3D" id="1.20.58.1880">
    <property type="match status" value="1"/>
</dbReference>
<feature type="region of interest" description="Disordered" evidence="3">
    <location>
        <begin position="1"/>
        <end position="42"/>
    </location>
</feature>
<dbReference type="InterPro" id="IPR033471">
    <property type="entry name" value="DIRP"/>
</dbReference>
<dbReference type="SUPFAM" id="SSF46689">
    <property type="entry name" value="Homeodomain-like"/>
    <property type="match status" value="1"/>
</dbReference>